<feature type="transmembrane region" description="Helical" evidence="7">
    <location>
        <begin position="101"/>
        <end position="127"/>
    </location>
</feature>
<dbReference type="InterPro" id="IPR051800">
    <property type="entry name" value="PqiA-PqiB_transport"/>
</dbReference>
<keyword evidence="3" id="KW-0997">Cell inner membrane</keyword>
<dbReference type="AlphaFoldDB" id="A0A1I2C4D0"/>
<dbReference type="GO" id="GO:0005886">
    <property type="term" value="C:plasma membrane"/>
    <property type="evidence" value="ECO:0007669"/>
    <property type="project" value="UniProtKB-SubCell"/>
</dbReference>
<protein>
    <submittedName>
        <fullName evidence="8">Paraquat-inducible protein A</fullName>
    </submittedName>
</protein>
<proteinExistence type="predicted"/>
<evidence type="ECO:0000256" key="5">
    <source>
        <dbReference type="ARBA" id="ARBA00022989"/>
    </source>
</evidence>
<dbReference type="Proteomes" id="UP000199477">
    <property type="component" value="Unassembled WGS sequence"/>
</dbReference>
<comment type="subcellular location">
    <subcellularLocation>
        <location evidence="1">Cell inner membrane</location>
    </subcellularLocation>
</comment>
<name>A0A1I2C4D0_9GAMM</name>
<evidence type="ECO:0000313" key="8">
    <source>
        <dbReference type="EMBL" id="SFE63187.1"/>
    </source>
</evidence>
<keyword evidence="2" id="KW-1003">Cell membrane</keyword>
<dbReference type="InterPro" id="IPR007498">
    <property type="entry name" value="PqiA-like"/>
</dbReference>
<sequence>MTVRPRAQHLGMVGCRVCGLVVSAPLQSDQRSFCPRCRSELQPRLAGGSARAWAFWLAALIFYVPANLLPVMDIRVLGGAQHAATILGGVVDLWRDGSHGVALVVFVASVLIPTVKYLALVFLLLTVRHANGWARRARARLYRWLEAVGYWSMLDVVVVGLLVSLVQFQALGEIQPRAGILFFGMSVVLTMLATQSFDARLIWDGEGDDTV</sequence>
<evidence type="ECO:0000256" key="4">
    <source>
        <dbReference type="ARBA" id="ARBA00022692"/>
    </source>
</evidence>
<feature type="transmembrane region" description="Helical" evidence="7">
    <location>
        <begin position="174"/>
        <end position="193"/>
    </location>
</feature>
<dbReference type="RefSeq" id="WP_026636118.1">
    <property type="nucleotide sequence ID" value="NZ_FONH01000003.1"/>
</dbReference>
<dbReference type="PANTHER" id="PTHR30462">
    <property type="entry name" value="INTERMEMBRANE TRANSPORT PROTEIN PQIB-RELATED"/>
    <property type="match status" value="1"/>
</dbReference>
<reference evidence="9" key="1">
    <citation type="submission" date="2016-10" db="EMBL/GenBank/DDBJ databases">
        <authorList>
            <person name="Varghese N."/>
            <person name="Submissions S."/>
        </authorList>
    </citation>
    <scope>NUCLEOTIDE SEQUENCE [LARGE SCALE GENOMIC DNA]</scope>
    <source>
        <strain evidence="9">UNC178MFTsu3.1</strain>
    </source>
</reference>
<evidence type="ECO:0000256" key="3">
    <source>
        <dbReference type="ARBA" id="ARBA00022519"/>
    </source>
</evidence>
<evidence type="ECO:0000256" key="2">
    <source>
        <dbReference type="ARBA" id="ARBA00022475"/>
    </source>
</evidence>
<evidence type="ECO:0000256" key="6">
    <source>
        <dbReference type="ARBA" id="ARBA00023136"/>
    </source>
</evidence>
<gene>
    <name evidence="8" type="ORF">SAMN02799615_01359</name>
</gene>
<feature type="transmembrane region" description="Helical" evidence="7">
    <location>
        <begin position="148"/>
        <end position="168"/>
    </location>
</feature>
<dbReference type="STRING" id="500610.SAMN02799615_01359"/>
<feature type="transmembrane region" description="Helical" evidence="7">
    <location>
        <begin position="53"/>
        <end position="72"/>
    </location>
</feature>
<keyword evidence="9" id="KW-1185">Reference proteome</keyword>
<keyword evidence="4 7" id="KW-0812">Transmembrane</keyword>
<accession>A0A1I2C4D0</accession>
<evidence type="ECO:0000313" key="9">
    <source>
        <dbReference type="Proteomes" id="UP000199477"/>
    </source>
</evidence>
<dbReference type="PANTHER" id="PTHR30462:SF3">
    <property type="entry name" value="INTERMEMBRANE TRANSPORT PROTEIN PQIA"/>
    <property type="match status" value="1"/>
</dbReference>
<evidence type="ECO:0000256" key="7">
    <source>
        <dbReference type="SAM" id="Phobius"/>
    </source>
</evidence>
<dbReference type="EMBL" id="FONH01000003">
    <property type="protein sequence ID" value="SFE63187.1"/>
    <property type="molecule type" value="Genomic_DNA"/>
</dbReference>
<keyword evidence="5 7" id="KW-1133">Transmembrane helix</keyword>
<dbReference type="Pfam" id="PF04403">
    <property type="entry name" value="PqiA"/>
    <property type="match status" value="1"/>
</dbReference>
<evidence type="ECO:0000256" key="1">
    <source>
        <dbReference type="ARBA" id="ARBA00004533"/>
    </source>
</evidence>
<organism evidence="8 9">
    <name type="scientific">Dyella marensis</name>
    <dbReference type="NCBI Taxonomy" id="500610"/>
    <lineage>
        <taxon>Bacteria</taxon>
        <taxon>Pseudomonadati</taxon>
        <taxon>Pseudomonadota</taxon>
        <taxon>Gammaproteobacteria</taxon>
        <taxon>Lysobacterales</taxon>
        <taxon>Rhodanobacteraceae</taxon>
        <taxon>Dyella</taxon>
    </lineage>
</organism>
<keyword evidence="6 7" id="KW-0472">Membrane</keyword>